<accession>A0ACB8AAK9</accession>
<dbReference type="EMBL" id="MU267727">
    <property type="protein sequence ID" value="KAH7910102.1"/>
    <property type="molecule type" value="Genomic_DNA"/>
</dbReference>
<protein>
    <submittedName>
        <fullName evidence="1">Uncharacterized protein</fullName>
    </submittedName>
</protein>
<evidence type="ECO:0000313" key="1">
    <source>
        <dbReference type="EMBL" id="KAH7910102.1"/>
    </source>
</evidence>
<sequence length="139" mass="15840">MGPVISLITLSCAALASAKCIAPSKNSEWSFHLYKGPNCHEIKGEESVQRFDAPSFNGSKDCWNVTKHFSPIMSATYYGKDPMTGYSKHDCEGKVLFYSKQHEKDWGLSDWYDWKSDHFSKEYQEFKSFKIGCKLSTEA</sequence>
<organism evidence="1 2">
    <name type="scientific">Hygrophoropsis aurantiaca</name>
    <dbReference type="NCBI Taxonomy" id="72124"/>
    <lineage>
        <taxon>Eukaryota</taxon>
        <taxon>Fungi</taxon>
        <taxon>Dikarya</taxon>
        <taxon>Basidiomycota</taxon>
        <taxon>Agaricomycotina</taxon>
        <taxon>Agaricomycetes</taxon>
        <taxon>Agaricomycetidae</taxon>
        <taxon>Boletales</taxon>
        <taxon>Coniophorineae</taxon>
        <taxon>Hygrophoropsidaceae</taxon>
        <taxon>Hygrophoropsis</taxon>
    </lineage>
</organism>
<proteinExistence type="predicted"/>
<gene>
    <name evidence="1" type="ORF">BJ138DRAFT_1153708</name>
</gene>
<keyword evidence="2" id="KW-1185">Reference proteome</keyword>
<name>A0ACB8AAK9_9AGAM</name>
<reference evidence="1" key="1">
    <citation type="journal article" date="2021" name="New Phytol.">
        <title>Evolutionary innovations through gain and loss of genes in the ectomycorrhizal Boletales.</title>
        <authorList>
            <person name="Wu G."/>
            <person name="Miyauchi S."/>
            <person name="Morin E."/>
            <person name="Kuo A."/>
            <person name="Drula E."/>
            <person name="Varga T."/>
            <person name="Kohler A."/>
            <person name="Feng B."/>
            <person name="Cao Y."/>
            <person name="Lipzen A."/>
            <person name="Daum C."/>
            <person name="Hundley H."/>
            <person name="Pangilinan J."/>
            <person name="Johnson J."/>
            <person name="Barry K."/>
            <person name="LaButti K."/>
            <person name="Ng V."/>
            <person name="Ahrendt S."/>
            <person name="Min B."/>
            <person name="Choi I.G."/>
            <person name="Park H."/>
            <person name="Plett J.M."/>
            <person name="Magnuson J."/>
            <person name="Spatafora J.W."/>
            <person name="Nagy L.G."/>
            <person name="Henrissat B."/>
            <person name="Grigoriev I.V."/>
            <person name="Yang Z.L."/>
            <person name="Xu J."/>
            <person name="Martin F.M."/>
        </authorList>
    </citation>
    <scope>NUCLEOTIDE SEQUENCE</scope>
    <source>
        <strain evidence="1">ATCC 28755</strain>
    </source>
</reference>
<comment type="caution">
    <text evidence="1">The sequence shown here is derived from an EMBL/GenBank/DDBJ whole genome shotgun (WGS) entry which is preliminary data.</text>
</comment>
<dbReference type="Proteomes" id="UP000790377">
    <property type="component" value="Unassembled WGS sequence"/>
</dbReference>
<evidence type="ECO:0000313" key="2">
    <source>
        <dbReference type="Proteomes" id="UP000790377"/>
    </source>
</evidence>